<dbReference type="Gene3D" id="3.20.80.10">
    <property type="entry name" value="Regulatory factor, effector binding domain"/>
    <property type="match status" value="1"/>
</dbReference>
<reference evidence="6" key="1">
    <citation type="submission" date="2022-08" db="EMBL/GenBank/DDBJ databases">
        <authorList>
            <person name="Somphong A."/>
            <person name="Phongsopitanun W."/>
        </authorList>
    </citation>
    <scope>NUCLEOTIDE SEQUENCE</scope>
    <source>
        <strain evidence="6">LP05-1</strain>
    </source>
</reference>
<evidence type="ECO:0000259" key="5">
    <source>
        <dbReference type="PROSITE" id="PS01124"/>
    </source>
</evidence>
<dbReference type="SUPFAM" id="SSF46689">
    <property type="entry name" value="Homeodomain-like"/>
    <property type="match status" value="2"/>
</dbReference>
<dbReference type="Gene3D" id="1.10.10.60">
    <property type="entry name" value="Homeodomain-like"/>
    <property type="match status" value="1"/>
</dbReference>
<feature type="region of interest" description="Disordered" evidence="4">
    <location>
        <begin position="269"/>
        <end position="290"/>
    </location>
</feature>
<evidence type="ECO:0000256" key="2">
    <source>
        <dbReference type="ARBA" id="ARBA00023125"/>
    </source>
</evidence>
<dbReference type="PANTHER" id="PTHR47504:SF5">
    <property type="entry name" value="RIGHT ORIGIN-BINDING PROTEIN"/>
    <property type="match status" value="1"/>
</dbReference>
<dbReference type="SMART" id="SM00342">
    <property type="entry name" value="HTH_ARAC"/>
    <property type="match status" value="1"/>
</dbReference>
<dbReference type="Pfam" id="PF06445">
    <property type="entry name" value="GyrI-like"/>
    <property type="match status" value="1"/>
</dbReference>
<dbReference type="InterPro" id="IPR010499">
    <property type="entry name" value="AraC_E-bd"/>
</dbReference>
<keyword evidence="1" id="KW-0805">Transcription regulation</keyword>
<evidence type="ECO:0000256" key="1">
    <source>
        <dbReference type="ARBA" id="ARBA00023015"/>
    </source>
</evidence>
<evidence type="ECO:0000313" key="6">
    <source>
        <dbReference type="EMBL" id="MCS0636192.1"/>
    </source>
</evidence>
<dbReference type="PROSITE" id="PS01124">
    <property type="entry name" value="HTH_ARAC_FAMILY_2"/>
    <property type="match status" value="1"/>
</dbReference>
<proteinExistence type="predicted"/>
<dbReference type="RefSeq" id="WP_258787183.1">
    <property type="nucleotide sequence ID" value="NZ_JANUGQ010000007.1"/>
</dbReference>
<evidence type="ECO:0000313" key="7">
    <source>
        <dbReference type="Proteomes" id="UP001431313"/>
    </source>
</evidence>
<dbReference type="SMART" id="SM00871">
    <property type="entry name" value="AraC_E_bind"/>
    <property type="match status" value="1"/>
</dbReference>
<dbReference type="SUPFAM" id="SSF55136">
    <property type="entry name" value="Probable bacterial effector-binding domain"/>
    <property type="match status" value="1"/>
</dbReference>
<dbReference type="InterPro" id="IPR050959">
    <property type="entry name" value="MarA-like"/>
</dbReference>
<organism evidence="6 7">
    <name type="scientific">Streptomyces pyxinae</name>
    <dbReference type="NCBI Taxonomy" id="2970734"/>
    <lineage>
        <taxon>Bacteria</taxon>
        <taxon>Bacillati</taxon>
        <taxon>Actinomycetota</taxon>
        <taxon>Actinomycetes</taxon>
        <taxon>Kitasatosporales</taxon>
        <taxon>Streptomycetaceae</taxon>
        <taxon>Streptomyces</taxon>
    </lineage>
</organism>
<gene>
    <name evidence="6" type="ORF">NX801_11055</name>
</gene>
<dbReference type="InterPro" id="IPR009057">
    <property type="entry name" value="Homeodomain-like_sf"/>
</dbReference>
<evidence type="ECO:0000256" key="3">
    <source>
        <dbReference type="ARBA" id="ARBA00023163"/>
    </source>
</evidence>
<feature type="compositionally biased region" description="Basic and acidic residues" evidence="4">
    <location>
        <begin position="269"/>
        <end position="278"/>
    </location>
</feature>
<evidence type="ECO:0000256" key="4">
    <source>
        <dbReference type="SAM" id="MobiDB-lite"/>
    </source>
</evidence>
<dbReference type="PANTHER" id="PTHR47504">
    <property type="entry name" value="RIGHT ORIGIN-BINDING PROTEIN"/>
    <property type="match status" value="1"/>
</dbReference>
<name>A0ABT2CFJ7_9ACTN</name>
<sequence length="290" mass="31766">MLERLNQAMEHIERHLDQVVDVGGLARVAATSEYHLRRMFSALAGMPLSEYVRRRRLTVAGAEVLAGRESLLVIAVRYGYGSGESFARAFRAMHGVGPGEARRTGAALVSQPRLAFRLTVEGSSSMRYRVEDRAAFTVVGPRARVPLVHRGPNQAIIDFTRGIPPETTERLAELSDQEPRGIVAVCDDLDPSRAEGTELDYYQGVITSASGDAPEGTAALAVPAGTWAVFTASGPMPEAVQELWRDVFTEWFPANPYRSRPGPEILRTRLSPDGKEADAELWLPVEPERG</sequence>
<keyword evidence="3" id="KW-0804">Transcription</keyword>
<keyword evidence="7" id="KW-1185">Reference proteome</keyword>
<comment type="caution">
    <text evidence="6">The sequence shown here is derived from an EMBL/GenBank/DDBJ whole genome shotgun (WGS) entry which is preliminary data.</text>
</comment>
<accession>A0ABT2CFJ7</accession>
<dbReference type="InterPro" id="IPR029442">
    <property type="entry name" value="GyrI-like"/>
</dbReference>
<dbReference type="InterPro" id="IPR018060">
    <property type="entry name" value="HTH_AraC"/>
</dbReference>
<dbReference type="InterPro" id="IPR011256">
    <property type="entry name" value="Reg_factor_effector_dom_sf"/>
</dbReference>
<feature type="domain" description="HTH araC/xylS-type" evidence="5">
    <location>
        <begin position="6"/>
        <end position="104"/>
    </location>
</feature>
<keyword evidence="2" id="KW-0238">DNA-binding</keyword>
<dbReference type="Proteomes" id="UP001431313">
    <property type="component" value="Unassembled WGS sequence"/>
</dbReference>
<dbReference type="EMBL" id="JANUGQ010000007">
    <property type="protein sequence ID" value="MCS0636192.1"/>
    <property type="molecule type" value="Genomic_DNA"/>
</dbReference>
<dbReference type="Pfam" id="PF12833">
    <property type="entry name" value="HTH_18"/>
    <property type="match status" value="1"/>
</dbReference>
<protein>
    <submittedName>
        <fullName evidence="6">AraC family transcriptional regulator</fullName>
    </submittedName>
</protein>